<dbReference type="InterPro" id="IPR004244">
    <property type="entry name" value="Transposase_22"/>
</dbReference>
<evidence type="ECO:0000256" key="1">
    <source>
        <dbReference type="SAM" id="Coils"/>
    </source>
</evidence>
<evidence type="ECO:0000313" key="3">
    <source>
        <dbReference type="EMBL" id="JAG20946.1"/>
    </source>
</evidence>
<accession>A0A0A9XMS4</accession>
<reference evidence="3" key="1">
    <citation type="journal article" date="2014" name="PLoS ONE">
        <title>Transcriptome-Based Identification of ABC Transporters in the Western Tarnished Plant Bug Lygus hesperus.</title>
        <authorList>
            <person name="Hull J.J."/>
            <person name="Chaney K."/>
            <person name="Geib S.M."/>
            <person name="Fabrick J.A."/>
            <person name="Brent C.S."/>
            <person name="Walsh D."/>
            <person name="Lavine L.C."/>
        </authorList>
    </citation>
    <scope>NUCLEOTIDE SEQUENCE</scope>
</reference>
<reference evidence="3" key="2">
    <citation type="submission" date="2014-07" db="EMBL/GenBank/DDBJ databases">
        <authorList>
            <person name="Hull J."/>
        </authorList>
    </citation>
    <scope>NUCLEOTIDE SEQUENCE</scope>
</reference>
<dbReference type="EMBL" id="GBHO01022658">
    <property type="protein sequence ID" value="JAG20946.1"/>
    <property type="molecule type" value="Transcribed_RNA"/>
</dbReference>
<sequence>MNKCSRCEDPLPSDGVYAICSADRVNCKYHFHCTTIKQRTYQQWGASQREKWICVKHRELKKIAEKLDKDGPGSGNSSQNSDSEEETSKKISSEIKVTDFETLTKYLDRKFEKQEEVFLETLDRQVNRIEQLERENLKLQEENKELKKEVKELWVATEKTEIELRQKNLIIRGIPEEEEEKLEDVVSDIAHCLEEPINRSEIDTVFRLPNRSNSTPRPILVRLTTTSKRDKLVSKSWKKKPTLKNIWENESEDHPVFISEHLTTKSAEVVRKCTDLKKKGFIELFRIKRGLIHVKGKNSNDFKVIRDVNEIEELLRIPKNQVS</sequence>
<dbReference type="Gene3D" id="3.30.70.1820">
    <property type="entry name" value="L1 transposable element, RRM domain"/>
    <property type="match status" value="1"/>
</dbReference>
<name>A0A0A9XMS4_LYGHE</name>
<feature type="coiled-coil region" evidence="1">
    <location>
        <begin position="115"/>
        <end position="152"/>
    </location>
</feature>
<organism evidence="3">
    <name type="scientific">Lygus hesperus</name>
    <name type="common">Western plant bug</name>
    <dbReference type="NCBI Taxonomy" id="30085"/>
    <lineage>
        <taxon>Eukaryota</taxon>
        <taxon>Metazoa</taxon>
        <taxon>Ecdysozoa</taxon>
        <taxon>Arthropoda</taxon>
        <taxon>Hexapoda</taxon>
        <taxon>Insecta</taxon>
        <taxon>Pterygota</taxon>
        <taxon>Neoptera</taxon>
        <taxon>Paraneoptera</taxon>
        <taxon>Hemiptera</taxon>
        <taxon>Heteroptera</taxon>
        <taxon>Panheteroptera</taxon>
        <taxon>Cimicomorpha</taxon>
        <taxon>Miridae</taxon>
        <taxon>Mirini</taxon>
        <taxon>Lygus</taxon>
    </lineage>
</organism>
<feature type="region of interest" description="Disordered" evidence="2">
    <location>
        <begin position="65"/>
        <end position="91"/>
    </location>
</feature>
<keyword evidence="1" id="KW-0175">Coiled coil</keyword>
<protein>
    <submittedName>
        <fullName evidence="3">Uncharacterized protein</fullName>
    </submittedName>
</protein>
<dbReference type="CDD" id="cd14686">
    <property type="entry name" value="bZIP"/>
    <property type="match status" value="1"/>
</dbReference>
<evidence type="ECO:0000256" key="2">
    <source>
        <dbReference type="SAM" id="MobiDB-lite"/>
    </source>
</evidence>
<dbReference type="PANTHER" id="PTHR11505">
    <property type="entry name" value="L1 TRANSPOSABLE ELEMENT-RELATED"/>
    <property type="match status" value="1"/>
</dbReference>
<dbReference type="AlphaFoldDB" id="A0A0A9XMS4"/>
<proteinExistence type="predicted"/>
<gene>
    <name evidence="3" type="ORF">CM83_15603</name>
</gene>